<evidence type="ECO:0000256" key="4">
    <source>
        <dbReference type="ARBA" id="ARBA00022692"/>
    </source>
</evidence>
<evidence type="ECO:0000256" key="3">
    <source>
        <dbReference type="ARBA" id="ARBA00022679"/>
    </source>
</evidence>
<dbReference type="EMBL" id="QHCV01000024">
    <property type="protein sequence ID" value="RAV32397.1"/>
    <property type="molecule type" value="Genomic_DNA"/>
</dbReference>
<keyword evidence="2 7" id="KW-1003">Cell membrane</keyword>
<sequence>MILASIPSPPQGVWHVGPVPIRAYALCILLGVILAFLWTRRRYAARGGDADLTVDALLVAVPAGIIGGRAYHVLTDHQRYFGPGKNWVDIFKITNGGLGIWGAITLGTLAVWVLFRVKRVPLAPFADAAAPAIVVAQAIGRLGNWFNQELYGGPSTSSWALEIYRRVDETGMPDPVRGHSTGEVLATVQPTFLYELLWNLAVAAVLVWAERRFRMGAGRVFMLYVAGYTLGRFFIELIRTDPATMVFGDIRINVVVAAVVFALAVLALIVTRGRDRRGETALR</sequence>
<accession>A0A364V6X4</accession>
<dbReference type="PANTHER" id="PTHR30589">
    <property type="entry name" value="PROLIPOPROTEIN DIACYLGLYCERYL TRANSFERASE"/>
    <property type="match status" value="1"/>
</dbReference>
<keyword evidence="8" id="KW-0449">Lipoprotein</keyword>
<evidence type="ECO:0000256" key="2">
    <source>
        <dbReference type="ARBA" id="ARBA00022475"/>
    </source>
</evidence>
<keyword evidence="4 7" id="KW-0812">Transmembrane</keyword>
<feature type="transmembrane region" description="Helical" evidence="7">
    <location>
        <begin position="93"/>
        <end position="115"/>
    </location>
</feature>
<dbReference type="EC" id="2.5.1.145" evidence="7"/>
<feature type="transmembrane region" description="Helical" evidence="7">
    <location>
        <begin position="52"/>
        <end position="73"/>
    </location>
</feature>
<evidence type="ECO:0000256" key="6">
    <source>
        <dbReference type="ARBA" id="ARBA00023136"/>
    </source>
</evidence>
<feature type="transmembrane region" description="Helical" evidence="7">
    <location>
        <begin position="192"/>
        <end position="209"/>
    </location>
</feature>
<evidence type="ECO:0000256" key="7">
    <source>
        <dbReference type="HAMAP-Rule" id="MF_01147"/>
    </source>
</evidence>
<keyword evidence="9" id="KW-1185">Reference proteome</keyword>
<protein>
    <recommendedName>
        <fullName evidence="7">Phosphatidylglycerol--prolipoprotein diacylglyceryl transferase</fullName>
        <ecNumber evidence="7">2.5.1.145</ecNumber>
    </recommendedName>
</protein>
<comment type="catalytic activity">
    <reaction evidence="7">
        <text>L-cysteinyl-[prolipoprotein] + a 1,2-diacyl-sn-glycero-3-phospho-(1'-sn-glycerol) = an S-1,2-diacyl-sn-glyceryl-L-cysteinyl-[prolipoprotein] + sn-glycerol 1-phosphate + H(+)</text>
        <dbReference type="Rhea" id="RHEA:56712"/>
        <dbReference type="Rhea" id="RHEA-COMP:14679"/>
        <dbReference type="Rhea" id="RHEA-COMP:14680"/>
        <dbReference type="ChEBI" id="CHEBI:15378"/>
        <dbReference type="ChEBI" id="CHEBI:29950"/>
        <dbReference type="ChEBI" id="CHEBI:57685"/>
        <dbReference type="ChEBI" id="CHEBI:64716"/>
        <dbReference type="ChEBI" id="CHEBI:140658"/>
        <dbReference type="EC" id="2.5.1.145"/>
    </reaction>
</comment>
<keyword evidence="6 7" id="KW-0472">Membrane</keyword>
<dbReference type="AlphaFoldDB" id="A0A364V6X4"/>
<comment type="pathway">
    <text evidence="7">Protein modification; lipoprotein biosynthesis (diacylglyceryl transfer).</text>
</comment>
<dbReference type="Proteomes" id="UP000251577">
    <property type="component" value="Unassembled WGS sequence"/>
</dbReference>
<gene>
    <name evidence="7" type="primary">lgt</name>
    <name evidence="8" type="ORF">DLJ54_03475</name>
</gene>
<comment type="function">
    <text evidence="7">Catalyzes the transfer of the diacylglyceryl group from phosphatidylglycerol to the sulfhydryl group of the N-terminal cysteine of a prolipoprotein, the first step in the formation of mature lipoproteins.</text>
</comment>
<dbReference type="Pfam" id="PF01790">
    <property type="entry name" value="LGT"/>
    <property type="match status" value="1"/>
</dbReference>
<dbReference type="NCBIfam" id="TIGR00544">
    <property type="entry name" value="lgt"/>
    <property type="match status" value="1"/>
</dbReference>
<evidence type="ECO:0000313" key="8">
    <source>
        <dbReference type="EMBL" id="RAV32397.1"/>
    </source>
</evidence>
<keyword evidence="3 7" id="KW-0808">Transferase</keyword>
<organism evidence="8 9">
    <name type="scientific">Corynebacterium heidelbergense</name>
    <dbReference type="NCBI Taxonomy" id="2055947"/>
    <lineage>
        <taxon>Bacteria</taxon>
        <taxon>Bacillati</taxon>
        <taxon>Actinomycetota</taxon>
        <taxon>Actinomycetes</taxon>
        <taxon>Mycobacteriales</taxon>
        <taxon>Corynebacteriaceae</taxon>
        <taxon>Corynebacterium</taxon>
    </lineage>
</organism>
<dbReference type="PROSITE" id="PS01311">
    <property type="entry name" value="LGT"/>
    <property type="match status" value="1"/>
</dbReference>
<comment type="subcellular location">
    <subcellularLocation>
        <location evidence="7">Cell membrane</location>
        <topology evidence="7">Multi-pass membrane protein</topology>
    </subcellularLocation>
</comment>
<comment type="similarity">
    <text evidence="1 7">Belongs to the Lgt family.</text>
</comment>
<proteinExistence type="inferred from homology"/>
<feature type="binding site" evidence="7">
    <location>
        <position position="141"/>
    </location>
    <ligand>
        <name>a 1,2-diacyl-sn-glycero-3-phospho-(1'-sn-glycerol)</name>
        <dbReference type="ChEBI" id="CHEBI:64716"/>
    </ligand>
</feature>
<evidence type="ECO:0000313" key="9">
    <source>
        <dbReference type="Proteomes" id="UP000251577"/>
    </source>
</evidence>
<dbReference type="InterPro" id="IPR001640">
    <property type="entry name" value="Lgt"/>
</dbReference>
<evidence type="ECO:0000256" key="1">
    <source>
        <dbReference type="ARBA" id="ARBA00007150"/>
    </source>
</evidence>
<name>A0A364V6X4_9CORY</name>
<dbReference type="RefSeq" id="WP_113630442.1">
    <property type="nucleotide sequence ID" value="NZ_QHCV01000024.1"/>
</dbReference>
<feature type="transmembrane region" description="Helical" evidence="7">
    <location>
        <begin position="122"/>
        <end position="140"/>
    </location>
</feature>
<feature type="transmembrane region" description="Helical" evidence="7">
    <location>
        <begin position="221"/>
        <end position="238"/>
    </location>
</feature>
<dbReference type="GO" id="GO:0042158">
    <property type="term" value="P:lipoprotein biosynthetic process"/>
    <property type="evidence" value="ECO:0007669"/>
    <property type="project" value="UniProtKB-UniRule"/>
</dbReference>
<dbReference type="HAMAP" id="MF_01147">
    <property type="entry name" value="Lgt"/>
    <property type="match status" value="1"/>
</dbReference>
<dbReference type="PANTHER" id="PTHR30589:SF0">
    <property type="entry name" value="PHOSPHATIDYLGLYCEROL--PROLIPOPROTEIN DIACYLGLYCERYL TRANSFERASE"/>
    <property type="match status" value="1"/>
</dbReference>
<dbReference type="GO" id="GO:0008961">
    <property type="term" value="F:phosphatidylglycerol-prolipoprotein diacylglyceryl transferase activity"/>
    <property type="evidence" value="ECO:0007669"/>
    <property type="project" value="UniProtKB-UniRule"/>
</dbReference>
<feature type="transmembrane region" description="Helical" evidence="7">
    <location>
        <begin position="21"/>
        <end position="40"/>
    </location>
</feature>
<keyword evidence="5 7" id="KW-1133">Transmembrane helix</keyword>
<reference evidence="8 9" key="1">
    <citation type="journal article" date="2018" name="Syst. Appl. Microbiol.">
        <title>Corynebacterium heidelbergense sp. nov., isolated from the preen glands of Egyptian geese (Alopochen aegyptiacus).</title>
        <authorList>
            <person name="Braun M.S."/>
            <person name="Wang E."/>
            <person name="Zimmermann S."/>
            <person name="Wink M."/>
        </authorList>
    </citation>
    <scope>NUCLEOTIDE SEQUENCE [LARGE SCALE GENOMIC DNA]</scope>
    <source>
        <strain evidence="8 9">647</strain>
    </source>
</reference>
<comment type="caution">
    <text evidence="8">The sequence shown here is derived from an EMBL/GenBank/DDBJ whole genome shotgun (WGS) entry which is preliminary data.</text>
</comment>
<evidence type="ECO:0000256" key="5">
    <source>
        <dbReference type="ARBA" id="ARBA00022989"/>
    </source>
</evidence>
<feature type="transmembrane region" description="Helical" evidence="7">
    <location>
        <begin position="250"/>
        <end position="270"/>
    </location>
</feature>
<dbReference type="UniPathway" id="UPA00664"/>
<dbReference type="GO" id="GO:0005886">
    <property type="term" value="C:plasma membrane"/>
    <property type="evidence" value="ECO:0007669"/>
    <property type="project" value="UniProtKB-SubCell"/>
</dbReference>